<feature type="transmembrane region" description="Helical" evidence="1">
    <location>
        <begin position="110"/>
        <end position="132"/>
    </location>
</feature>
<reference evidence="2 3" key="1">
    <citation type="submission" date="2018-10" db="EMBL/GenBank/DDBJ databases">
        <title>The genome of Streptomyces dangxiongensis Z022.</title>
        <authorList>
            <person name="Zhang B."/>
        </authorList>
    </citation>
    <scope>NUCLEOTIDE SEQUENCE [LARGE SCALE GENOMIC DNA]</scope>
    <source>
        <strain evidence="2 3">Z022</strain>
    </source>
</reference>
<feature type="transmembrane region" description="Helical" evidence="1">
    <location>
        <begin position="144"/>
        <end position="166"/>
    </location>
</feature>
<accession>A0A3G2JN88</accession>
<evidence type="ECO:0000313" key="2">
    <source>
        <dbReference type="EMBL" id="AYN43031.1"/>
    </source>
</evidence>
<keyword evidence="1" id="KW-1133">Transmembrane helix</keyword>
<dbReference type="RefSeq" id="WP_121790456.1">
    <property type="nucleotide sequence ID" value="NZ_CP033073.1"/>
</dbReference>
<dbReference type="OrthoDB" id="3690421at2"/>
<proteinExistence type="predicted"/>
<organism evidence="2 3">
    <name type="scientific">Streptomyces dangxiongensis</name>
    <dbReference type="NCBI Taxonomy" id="1442032"/>
    <lineage>
        <taxon>Bacteria</taxon>
        <taxon>Bacillati</taxon>
        <taxon>Actinomycetota</taxon>
        <taxon>Actinomycetes</taxon>
        <taxon>Kitasatosporales</taxon>
        <taxon>Streptomycetaceae</taxon>
        <taxon>Streptomyces</taxon>
    </lineage>
</organism>
<dbReference type="KEGG" id="sdd:D9753_33755"/>
<keyword evidence="1" id="KW-0472">Membrane</keyword>
<dbReference type="EMBL" id="CP033073">
    <property type="protein sequence ID" value="AYN43031.1"/>
    <property type="molecule type" value="Genomic_DNA"/>
</dbReference>
<evidence type="ECO:0000256" key="1">
    <source>
        <dbReference type="SAM" id="Phobius"/>
    </source>
</evidence>
<feature type="transmembrane region" description="Helical" evidence="1">
    <location>
        <begin position="226"/>
        <end position="244"/>
    </location>
</feature>
<sequence>MRRHLNLFATATRYDLIEHARNRFACLLVVFFIPTWITLVYLTIPDRAVSIRLASTGETVSLPGSRLTQITGALNAVTLVTGFMMFAATFSGGRFDRRLAMAGYPRTHLVLAKTASLTLTSAVLAAYATAVIRTAWTPERPGPLAAALFGAALTYGALGVVFGSLLRREVEGMFALVMTSVIDVGLQNPVLSSGAGSTMTRFLPTYGAVQVATAAGFSSTPAPSDLALQTLWFAAAGLLGLLAFHHRTRNALPRTTNPRTSLAPMKEHA</sequence>
<keyword evidence="3" id="KW-1185">Reference proteome</keyword>
<keyword evidence="1" id="KW-0812">Transmembrane</keyword>
<gene>
    <name evidence="2" type="ORF">D9753_33755</name>
</gene>
<evidence type="ECO:0000313" key="3">
    <source>
        <dbReference type="Proteomes" id="UP000268329"/>
    </source>
</evidence>
<name>A0A3G2JN88_9ACTN</name>
<feature type="transmembrane region" description="Helical" evidence="1">
    <location>
        <begin position="173"/>
        <end position="191"/>
    </location>
</feature>
<feature type="transmembrane region" description="Helical" evidence="1">
    <location>
        <begin position="70"/>
        <end position="90"/>
    </location>
</feature>
<dbReference type="AlphaFoldDB" id="A0A3G2JN88"/>
<dbReference type="Proteomes" id="UP000268329">
    <property type="component" value="Chromosome"/>
</dbReference>
<feature type="transmembrane region" description="Helical" evidence="1">
    <location>
        <begin position="24"/>
        <end position="44"/>
    </location>
</feature>
<protein>
    <submittedName>
        <fullName evidence="2">ABC transporter permease</fullName>
    </submittedName>
</protein>